<dbReference type="STRING" id="1075417.SAMN05421823_10645"/>
<dbReference type="Proteomes" id="UP000198510">
    <property type="component" value="Unassembled WGS sequence"/>
</dbReference>
<protein>
    <submittedName>
        <fullName evidence="1">Uncharacterized protein</fullName>
    </submittedName>
</protein>
<sequence>MNLSAIRTLLEHYERQQLADAEEALLREEAPAIVVEGADAAEQLTHVLAARWIQAYLTTTGGTYTQAVRAYAQRIRSSLN</sequence>
<dbReference type="EMBL" id="FNFO01000006">
    <property type="protein sequence ID" value="SDL44529.1"/>
    <property type="molecule type" value="Genomic_DNA"/>
</dbReference>
<dbReference type="InterPro" id="IPR053810">
    <property type="entry name" value="DUF6952"/>
</dbReference>
<evidence type="ECO:0000313" key="1">
    <source>
        <dbReference type="EMBL" id="SDL44529.1"/>
    </source>
</evidence>
<dbReference type="OrthoDB" id="963129at2"/>
<dbReference type="AlphaFoldDB" id="A0A1G9K4A4"/>
<accession>A0A1G9K4A4</accession>
<gene>
    <name evidence="1" type="ORF">SAMN05421823_10645</name>
</gene>
<dbReference type="RefSeq" id="WP_089683665.1">
    <property type="nucleotide sequence ID" value="NZ_FNFO01000006.1"/>
</dbReference>
<name>A0A1G9K4A4_9BACT</name>
<organism evidence="1 2">
    <name type="scientific">Catalinimonas alkaloidigena</name>
    <dbReference type="NCBI Taxonomy" id="1075417"/>
    <lineage>
        <taxon>Bacteria</taxon>
        <taxon>Pseudomonadati</taxon>
        <taxon>Bacteroidota</taxon>
        <taxon>Cytophagia</taxon>
        <taxon>Cytophagales</taxon>
        <taxon>Catalimonadaceae</taxon>
        <taxon>Catalinimonas</taxon>
    </lineage>
</organism>
<keyword evidence="2" id="KW-1185">Reference proteome</keyword>
<evidence type="ECO:0000313" key="2">
    <source>
        <dbReference type="Proteomes" id="UP000198510"/>
    </source>
</evidence>
<reference evidence="1 2" key="1">
    <citation type="submission" date="2016-10" db="EMBL/GenBank/DDBJ databases">
        <authorList>
            <person name="de Groot N.N."/>
        </authorList>
    </citation>
    <scope>NUCLEOTIDE SEQUENCE [LARGE SCALE GENOMIC DNA]</scope>
    <source>
        <strain evidence="1 2">DSM 25186</strain>
    </source>
</reference>
<proteinExistence type="predicted"/>
<dbReference type="Pfam" id="PF22264">
    <property type="entry name" value="DUF6952"/>
    <property type="match status" value="1"/>
</dbReference>